<dbReference type="EMBL" id="NIDE01000007">
    <property type="protein sequence ID" value="OWK40942.1"/>
    <property type="molecule type" value="Genomic_DNA"/>
</dbReference>
<dbReference type="Proteomes" id="UP000214646">
    <property type="component" value="Unassembled WGS sequence"/>
</dbReference>
<dbReference type="AlphaFoldDB" id="A0A225DHK9"/>
<proteinExistence type="predicted"/>
<protein>
    <submittedName>
        <fullName evidence="1">Uncharacterized protein</fullName>
    </submittedName>
</protein>
<accession>A0A225DHK9</accession>
<keyword evidence="2" id="KW-1185">Reference proteome</keyword>
<dbReference type="RefSeq" id="WP_161967547.1">
    <property type="nucleotide sequence ID" value="NZ_NIDE01000007.1"/>
</dbReference>
<evidence type="ECO:0000313" key="1">
    <source>
        <dbReference type="EMBL" id="OWK40942.1"/>
    </source>
</evidence>
<gene>
    <name evidence="1" type="ORF">FRUB_04834</name>
</gene>
<organism evidence="1 2">
    <name type="scientific">Fimbriiglobus ruber</name>
    <dbReference type="NCBI Taxonomy" id="1908690"/>
    <lineage>
        <taxon>Bacteria</taxon>
        <taxon>Pseudomonadati</taxon>
        <taxon>Planctomycetota</taxon>
        <taxon>Planctomycetia</taxon>
        <taxon>Gemmatales</taxon>
        <taxon>Gemmataceae</taxon>
        <taxon>Fimbriiglobus</taxon>
    </lineage>
</organism>
<comment type="caution">
    <text evidence="1">The sequence shown here is derived from an EMBL/GenBank/DDBJ whole genome shotgun (WGS) entry which is preliminary data.</text>
</comment>
<evidence type="ECO:0000313" key="2">
    <source>
        <dbReference type="Proteomes" id="UP000214646"/>
    </source>
</evidence>
<name>A0A225DHK9_9BACT</name>
<sequence>MQRATTLNDGGLVFEDDKPNTPAEAMAALEKGLIKHFNFKEEGIEID</sequence>
<reference evidence="2" key="1">
    <citation type="submission" date="2017-06" db="EMBL/GenBank/DDBJ databases">
        <title>Genome analysis of Fimbriiglobus ruber SP5, the first member of the order Planctomycetales with confirmed chitinolytic capability.</title>
        <authorList>
            <person name="Ravin N.V."/>
            <person name="Rakitin A.L."/>
            <person name="Ivanova A.A."/>
            <person name="Beletsky A.V."/>
            <person name="Kulichevskaya I.S."/>
            <person name="Mardanov A.V."/>
            <person name="Dedysh S.N."/>
        </authorList>
    </citation>
    <scope>NUCLEOTIDE SEQUENCE [LARGE SCALE GENOMIC DNA]</scope>
    <source>
        <strain evidence="2">SP5</strain>
    </source>
</reference>